<dbReference type="EMBL" id="AC091787">
    <property type="protein sequence ID" value="AAP12942.1"/>
    <property type="molecule type" value="Genomic_DNA"/>
</dbReference>
<dbReference type="AlphaFoldDB" id="Q84MV0"/>
<reference evidence="2" key="2">
    <citation type="journal article" date="2008" name="Nucleic Acids Res.">
        <title>The rice annotation project database (RAP-DB): 2008 update.</title>
        <authorList>
            <consortium name="The rice annotation project (RAP)"/>
        </authorList>
    </citation>
    <scope>GENOME REANNOTATION</scope>
    <source>
        <strain evidence="2">cv. Nipponbare</strain>
    </source>
</reference>
<reference evidence="2" key="1">
    <citation type="journal article" date="2005" name="Nature">
        <title>The map-based sequence of the rice genome.</title>
        <authorList>
            <consortium name="International rice genome sequencing project (IRGSP)"/>
            <person name="Matsumoto T."/>
            <person name="Wu J."/>
            <person name="Kanamori H."/>
            <person name="Katayose Y."/>
            <person name="Fujisawa M."/>
            <person name="Namiki N."/>
            <person name="Mizuno H."/>
            <person name="Yamamoto K."/>
            <person name="Antonio B.A."/>
            <person name="Baba T."/>
            <person name="Sakata K."/>
            <person name="Nagamura Y."/>
            <person name="Aoki H."/>
            <person name="Arikawa K."/>
            <person name="Arita K."/>
            <person name="Bito T."/>
            <person name="Chiden Y."/>
            <person name="Fujitsuka N."/>
            <person name="Fukunaka R."/>
            <person name="Hamada M."/>
            <person name="Harada C."/>
            <person name="Hayashi A."/>
            <person name="Hijishita S."/>
            <person name="Honda M."/>
            <person name="Hosokawa S."/>
            <person name="Ichikawa Y."/>
            <person name="Idonuma A."/>
            <person name="Iijima M."/>
            <person name="Ikeda M."/>
            <person name="Ikeno M."/>
            <person name="Ito K."/>
            <person name="Ito S."/>
            <person name="Ito T."/>
            <person name="Ito Y."/>
            <person name="Ito Y."/>
            <person name="Iwabuchi A."/>
            <person name="Kamiya K."/>
            <person name="Karasawa W."/>
            <person name="Kurita K."/>
            <person name="Katagiri S."/>
            <person name="Kikuta A."/>
            <person name="Kobayashi H."/>
            <person name="Kobayashi N."/>
            <person name="Machita K."/>
            <person name="Maehara T."/>
            <person name="Masukawa M."/>
            <person name="Mizubayashi T."/>
            <person name="Mukai Y."/>
            <person name="Nagasaki H."/>
            <person name="Nagata Y."/>
            <person name="Naito S."/>
            <person name="Nakashima M."/>
            <person name="Nakama Y."/>
            <person name="Nakamichi Y."/>
            <person name="Nakamura M."/>
            <person name="Meguro A."/>
            <person name="Negishi M."/>
            <person name="Ohta I."/>
            <person name="Ohta T."/>
            <person name="Okamoto M."/>
            <person name="Ono N."/>
            <person name="Saji S."/>
            <person name="Sakaguchi M."/>
            <person name="Sakai K."/>
            <person name="Shibata M."/>
            <person name="Shimokawa T."/>
            <person name="Song J."/>
            <person name="Takazaki Y."/>
            <person name="Terasawa K."/>
            <person name="Tsugane M."/>
            <person name="Tsuji K."/>
            <person name="Ueda S."/>
            <person name="Waki K."/>
            <person name="Yamagata H."/>
            <person name="Yamamoto M."/>
            <person name="Yamamoto S."/>
            <person name="Yamane H."/>
            <person name="Yoshiki S."/>
            <person name="Yoshihara R."/>
            <person name="Yukawa K."/>
            <person name="Zhong H."/>
            <person name="Yano M."/>
            <person name="Yuan Q."/>
            <person name="Ouyang S."/>
            <person name="Liu J."/>
            <person name="Jones K.M."/>
            <person name="Gansberger K."/>
            <person name="Moffat K."/>
            <person name="Hill J."/>
            <person name="Bera J."/>
            <person name="Fadrosh D."/>
            <person name="Jin S."/>
            <person name="Johri S."/>
            <person name="Kim M."/>
            <person name="Overton L."/>
            <person name="Reardon M."/>
            <person name="Tsitrin T."/>
            <person name="Vuong H."/>
            <person name="Weaver B."/>
            <person name="Ciecko A."/>
            <person name="Tallon L."/>
            <person name="Jackson J."/>
            <person name="Pai G."/>
            <person name="Aken S.V."/>
            <person name="Utterback T."/>
            <person name="Reidmuller S."/>
            <person name="Feldblyum T."/>
            <person name="Hsiao J."/>
            <person name="Zismann V."/>
            <person name="Iobst S."/>
            <person name="de Vazeille A.R."/>
            <person name="Buell C.R."/>
            <person name="Ying K."/>
            <person name="Li Y."/>
            <person name="Lu T."/>
            <person name="Huang Y."/>
            <person name="Zhao Q."/>
            <person name="Feng Q."/>
            <person name="Zhang L."/>
            <person name="Zhu J."/>
            <person name="Weng Q."/>
            <person name="Mu J."/>
            <person name="Lu Y."/>
            <person name="Fan D."/>
            <person name="Liu Y."/>
            <person name="Guan J."/>
            <person name="Zhang Y."/>
            <person name="Yu S."/>
            <person name="Liu X."/>
            <person name="Zhang Y."/>
            <person name="Hong G."/>
            <person name="Han B."/>
            <person name="Choisne N."/>
            <person name="Demange N."/>
            <person name="Orjeda G."/>
            <person name="Samain S."/>
            <person name="Cattolico L."/>
            <person name="Pelletier E."/>
            <person name="Couloux A."/>
            <person name="Segurens B."/>
            <person name="Wincker P."/>
            <person name="D'Hont A."/>
            <person name="Scarpelli C."/>
            <person name="Weissenbach J."/>
            <person name="Salanoubat M."/>
            <person name="Quetier F."/>
            <person name="Yu Y."/>
            <person name="Kim H.R."/>
            <person name="Rambo T."/>
            <person name="Currie J."/>
            <person name="Collura K."/>
            <person name="Luo M."/>
            <person name="Yang T."/>
            <person name="Ammiraju J.S.S."/>
            <person name="Engler F."/>
            <person name="Soderlund C."/>
            <person name="Wing R.A."/>
            <person name="Palmer L.E."/>
            <person name="de la Bastide M."/>
            <person name="Spiegel L."/>
            <person name="Nascimento L."/>
            <person name="Zutavern T."/>
            <person name="O'Shaughnessy A."/>
            <person name="Dike S."/>
            <person name="Dedhia N."/>
            <person name="Preston R."/>
            <person name="Balija V."/>
            <person name="McCombie W.R."/>
            <person name="Chow T."/>
            <person name="Chen H."/>
            <person name="Chung M."/>
            <person name="Chen C."/>
            <person name="Shaw J."/>
            <person name="Wu H."/>
            <person name="Hsiao K."/>
            <person name="Chao Y."/>
            <person name="Chu M."/>
            <person name="Cheng C."/>
            <person name="Hour A."/>
            <person name="Lee P."/>
            <person name="Lin S."/>
            <person name="Lin Y."/>
            <person name="Liou J."/>
            <person name="Liu S."/>
            <person name="Hsing Y."/>
            <person name="Raghuvanshi S."/>
            <person name="Mohanty A."/>
            <person name="Bharti A.K."/>
            <person name="Gaur A."/>
            <person name="Gupta V."/>
            <person name="Kumar D."/>
            <person name="Ravi V."/>
            <person name="Vij S."/>
            <person name="Kapur A."/>
            <person name="Khurana P."/>
            <person name="Khurana P."/>
            <person name="Khurana J.P."/>
            <person name="Tyagi A.K."/>
            <person name="Gaikwad K."/>
            <person name="Singh A."/>
            <person name="Dalal V."/>
            <person name="Srivastava S."/>
            <person name="Dixit A."/>
            <person name="Pal A.K."/>
            <person name="Ghazi I.A."/>
            <person name="Yadav M."/>
            <person name="Pandit A."/>
            <person name="Bhargava A."/>
            <person name="Sureshbabu K."/>
            <person name="Batra K."/>
            <person name="Sharma T.R."/>
            <person name="Mohapatra T."/>
            <person name="Singh N.K."/>
            <person name="Messing J."/>
            <person name="Nelson A.B."/>
            <person name="Fuks G."/>
            <person name="Kavchok S."/>
            <person name="Keizer G."/>
            <person name="Linton E."/>
            <person name="Llaca V."/>
            <person name="Song R."/>
            <person name="Tanyolac B."/>
            <person name="Young S."/>
            <person name="Ho-Il K."/>
            <person name="Hahn J.H."/>
            <person name="Sangsakoo G."/>
            <person name="Vanavichit A."/>
            <person name="de Mattos Luiz.A.T."/>
            <person name="Zimmer P.D."/>
            <person name="Malone G."/>
            <person name="Dellagostin O."/>
            <person name="de Oliveira A.C."/>
            <person name="Bevan M."/>
            <person name="Bancroft I."/>
            <person name="Minx P."/>
            <person name="Cordum H."/>
            <person name="Wilson R."/>
            <person name="Cheng Z."/>
            <person name="Jin W."/>
            <person name="Jiang J."/>
            <person name="Leong S.A."/>
            <person name="Iwama H."/>
            <person name="Gojobori T."/>
            <person name="Itoh T."/>
            <person name="Niimura Y."/>
            <person name="Fujii Y."/>
            <person name="Habara T."/>
            <person name="Sakai H."/>
            <person name="Sato Y."/>
            <person name="Wilson G."/>
            <person name="Kumar K."/>
            <person name="McCouch S."/>
            <person name="Juretic N."/>
            <person name="Hoen D."/>
            <person name="Wright S."/>
            <person name="Bruskiewich R."/>
            <person name="Bureau T."/>
            <person name="Miyao A."/>
            <person name="Hirochika H."/>
            <person name="Nishikawa T."/>
            <person name="Kadowaki K."/>
            <person name="Sugiura M."/>
            <person name="Burr B."/>
            <person name="Sasaki T."/>
        </authorList>
    </citation>
    <scope>NUCLEOTIDE SEQUENCE [LARGE SCALE GENOMIC DNA]</scope>
    <source>
        <strain evidence="2">cv. Nipponbare</strain>
    </source>
</reference>
<organism evidence="1 2">
    <name type="scientific">Oryza sativa subsp. japonica</name>
    <name type="common">Rice</name>
    <dbReference type="NCBI Taxonomy" id="39947"/>
    <lineage>
        <taxon>Eukaryota</taxon>
        <taxon>Viridiplantae</taxon>
        <taxon>Streptophyta</taxon>
        <taxon>Embryophyta</taxon>
        <taxon>Tracheophyta</taxon>
        <taxon>Spermatophyta</taxon>
        <taxon>Magnoliopsida</taxon>
        <taxon>Liliopsida</taxon>
        <taxon>Poales</taxon>
        <taxon>Poaceae</taxon>
        <taxon>BOP clade</taxon>
        <taxon>Oryzoideae</taxon>
        <taxon>Oryzeae</taxon>
        <taxon>Oryzinae</taxon>
        <taxon>Oryza</taxon>
        <taxon>Oryza sativa</taxon>
    </lineage>
</organism>
<evidence type="ECO:0000313" key="1">
    <source>
        <dbReference type="EMBL" id="AAP12942.1"/>
    </source>
</evidence>
<sequence length="218" mass="22940">MACYLIGQTNKKIRKQKVLSGGRRGASLGALRVELVVLGGVGGDLEADAAQWGRRRRGGEARGAGAVWGRRRRFVRDGCWWRGGGAVERRLIVDGGGAVWGRRRIVGGGAEEIGEAALMTAVTICEGRLLVEGRRGGEARGGGVVRGRWRIVGGSDDGAARGERGSGEPAMIAPCGFRGWERCAVGGAEQSLLLHPLSLPRGGWVRASGQRAPRAQGP</sequence>
<dbReference type="Proteomes" id="UP000000763">
    <property type="component" value="Chromosome 3"/>
</dbReference>
<evidence type="ECO:0000313" key="2">
    <source>
        <dbReference type="Proteomes" id="UP000000763"/>
    </source>
</evidence>
<proteinExistence type="predicted"/>
<gene>
    <name evidence="1" type="ORF">OSJNBa0087G11.2</name>
</gene>
<name>Q84MV0_ORYSJ</name>
<accession>Q84MV0</accession>
<protein>
    <submittedName>
        <fullName evidence="1">Uncharacterized protein</fullName>
    </submittedName>
</protein>